<evidence type="ECO:0000313" key="3">
    <source>
        <dbReference type="Proteomes" id="UP000594638"/>
    </source>
</evidence>
<proteinExistence type="predicted"/>
<dbReference type="AlphaFoldDB" id="A0A8S0TM33"/>
<sequence length="180" mass="20004">MEAARLQVEPINWPLPATRPQFAASQEEETRTLGLSDRPRARARWIEQRRLCSASSSRHLLSGRSCAQPVGSLSFANARPGRARHTVAYVQTAWGLTTLANRGQSDAHSDFLQEVLQPLQDRTALCLKRSNPSRPRGRLRKSEGPINHQRVHSLAGPPLGLIGRTKVYLLAEPARDHRPG</sequence>
<reference evidence="2 3" key="1">
    <citation type="submission" date="2019-12" db="EMBL/GenBank/DDBJ databases">
        <authorList>
            <person name="Alioto T."/>
            <person name="Alioto T."/>
            <person name="Gomez Garrido J."/>
        </authorList>
    </citation>
    <scope>NUCLEOTIDE SEQUENCE [LARGE SCALE GENOMIC DNA]</scope>
</reference>
<dbReference type="Proteomes" id="UP000594638">
    <property type="component" value="Unassembled WGS sequence"/>
</dbReference>
<name>A0A8S0TM33_OLEEU</name>
<gene>
    <name evidence="2" type="ORF">OLEA9_A064393</name>
</gene>
<evidence type="ECO:0000256" key="1">
    <source>
        <dbReference type="SAM" id="MobiDB-lite"/>
    </source>
</evidence>
<feature type="region of interest" description="Disordered" evidence="1">
    <location>
        <begin position="129"/>
        <end position="152"/>
    </location>
</feature>
<accession>A0A8S0TM33</accession>
<dbReference type="Gramene" id="OE9A064393T1">
    <property type="protein sequence ID" value="OE9A064393C1"/>
    <property type="gene ID" value="OE9A064393"/>
</dbReference>
<dbReference type="EMBL" id="CACTIH010007260">
    <property type="protein sequence ID" value="CAA3006427.1"/>
    <property type="molecule type" value="Genomic_DNA"/>
</dbReference>
<evidence type="ECO:0000313" key="2">
    <source>
        <dbReference type="EMBL" id="CAA3006427.1"/>
    </source>
</evidence>
<keyword evidence="3" id="KW-1185">Reference proteome</keyword>
<protein>
    <submittedName>
        <fullName evidence="2">Uncharacterized protein</fullName>
    </submittedName>
</protein>
<comment type="caution">
    <text evidence="2">The sequence shown here is derived from an EMBL/GenBank/DDBJ whole genome shotgun (WGS) entry which is preliminary data.</text>
</comment>
<organism evidence="2 3">
    <name type="scientific">Olea europaea subsp. europaea</name>
    <dbReference type="NCBI Taxonomy" id="158383"/>
    <lineage>
        <taxon>Eukaryota</taxon>
        <taxon>Viridiplantae</taxon>
        <taxon>Streptophyta</taxon>
        <taxon>Embryophyta</taxon>
        <taxon>Tracheophyta</taxon>
        <taxon>Spermatophyta</taxon>
        <taxon>Magnoliopsida</taxon>
        <taxon>eudicotyledons</taxon>
        <taxon>Gunneridae</taxon>
        <taxon>Pentapetalae</taxon>
        <taxon>asterids</taxon>
        <taxon>lamiids</taxon>
        <taxon>Lamiales</taxon>
        <taxon>Oleaceae</taxon>
        <taxon>Oleeae</taxon>
        <taxon>Olea</taxon>
    </lineage>
</organism>